<dbReference type="PANTHER" id="PTHR22572">
    <property type="entry name" value="SUGAR-1-PHOSPHATE GUANYL TRANSFERASE"/>
    <property type="match status" value="1"/>
</dbReference>
<accession>A0A372ZSQ7</accession>
<dbReference type="EMBL" id="QVIG01000001">
    <property type="protein sequence ID" value="RGD58893.1"/>
    <property type="molecule type" value="Genomic_DNA"/>
</dbReference>
<sequence>MPSPDTCFPIRQAVILAGGRGRRLAPHTDLRPKAMVEVDGAPLLRHQLDRFADAGVETVVVSAGYRSQAITDYVRTAPLPVRTTVVVESTPLGRGGGLKLAARALPAPQDPWFAVYGDIWSDFPLTPLGAHHLRCGALATVALVPPRLPRGTVRCDALGRVAELAAPPPPACTVNGGVYAFAPGVVPLLPDRGDHATTTLPHLVRLRQLAGYRAEGYWCAVNTPADLRELRERVAPTAPPGNGPGLSGTTGDRHPPA</sequence>
<dbReference type="AlphaFoldDB" id="A0A372ZSQ7"/>
<evidence type="ECO:0000259" key="2">
    <source>
        <dbReference type="Pfam" id="PF00483"/>
    </source>
</evidence>
<organism evidence="3 4">
    <name type="scientific">Kitasatospora xanthocidica</name>
    <dbReference type="NCBI Taxonomy" id="83382"/>
    <lineage>
        <taxon>Bacteria</taxon>
        <taxon>Bacillati</taxon>
        <taxon>Actinomycetota</taxon>
        <taxon>Actinomycetes</taxon>
        <taxon>Kitasatosporales</taxon>
        <taxon>Streptomycetaceae</taxon>
        <taxon>Kitasatospora</taxon>
    </lineage>
</organism>
<comment type="caution">
    <text evidence="3">The sequence shown here is derived from an EMBL/GenBank/DDBJ whole genome shotgun (WGS) entry which is preliminary data.</text>
</comment>
<dbReference type="Proteomes" id="UP000263377">
    <property type="component" value="Unassembled WGS sequence"/>
</dbReference>
<feature type="region of interest" description="Disordered" evidence="1">
    <location>
        <begin position="235"/>
        <end position="257"/>
    </location>
</feature>
<dbReference type="Gene3D" id="3.90.550.10">
    <property type="entry name" value="Spore Coat Polysaccharide Biosynthesis Protein SpsA, Chain A"/>
    <property type="match status" value="1"/>
</dbReference>
<proteinExistence type="predicted"/>
<keyword evidence="3" id="KW-0808">Transferase</keyword>
<name>A0A372ZSQ7_9ACTN</name>
<dbReference type="InterPro" id="IPR005835">
    <property type="entry name" value="NTP_transferase_dom"/>
</dbReference>
<dbReference type="GO" id="GO:0016740">
    <property type="term" value="F:transferase activity"/>
    <property type="evidence" value="ECO:0007669"/>
    <property type="project" value="UniProtKB-KW"/>
</dbReference>
<feature type="domain" description="Nucleotidyl transferase" evidence="2">
    <location>
        <begin position="13"/>
        <end position="232"/>
    </location>
</feature>
<reference evidence="3 4" key="1">
    <citation type="submission" date="2018-08" db="EMBL/GenBank/DDBJ databases">
        <title>Diversity &amp; Physiological Properties of Lignin-Decomposing Actinobacteria from Soil.</title>
        <authorList>
            <person name="Roh S.G."/>
            <person name="Kim S.B."/>
        </authorList>
    </citation>
    <scope>NUCLEOTIDE SEQUENCE [LARGE SCALE GENOMIC DNA]</scope>
    <source>
        <strain evidence="3 4">MMS17-GH009</strain>
    </source>
</reference>
<dbReference type="InterPro" id="IPR029044">
    <property type="entry name" value="Nucleotide-diphossugar_trans"/>
</dbReference>
<evidence type="ECO:0000313" key="3">
    <source>
        <dbReference type="EMBL" id="RGD58893.1"/>
    </source>
</evidence>
<dbReference type="Pfam" id="PF00483">
    <property type="entry name" value="NTP_transferase"/>
    <property type="match status" value="1"/>
</dbReference>
<keyword evidence="4" id="KW-1185">Reference proteome</keyword>
<gene>
    <name evidence="3" type="ORF">DR950_14890</name>
</gene>
<dbReference type="RefSeq" id="WP_117487293.1">
    <property type="nucleotide sequence ID" value="NZ_QVIG01000001.1"/>
</dbReference>
<evidence type="ECO:0000313" key="4">
    <source>
        <dbReference type="Proteomes" id="UP000263377"/>
    </source>
</evidence>
<evidence type="ECO:0000256" key="1">
    <source>
        <dbReference type="SAM" id="MobiDB-lite"/>
    </source>
</evidence>
<dbReference type="InterPro" id="IPR050486">
    <property type="entry name" value="Mannose-1P_guanyltransferase"/>
</dbReference>
<dbReference type="SUPFAM" id="SSF53448">
    <property type="entry name" value="Nucleotide-diphospho-sugar transferases"/>
    <property type="match status" value="1"/>
</dbReference>
<protein>
    <submittedName>
        <fullName evidence="3">Nucleotidyltransferase family protein</fullName>
    </submittedName>
</protein>
<dbReference type="CDD" id="cd04181">
    <property type="entry name" value="NTP_transferase"/>
    <property type="match status" value="1"/>
</dbReference>